<gene>
    <name evidence="1" type="ORF">T05_3545</name>
</gene>
<dbReference type="Proteomes" id="UP000055048">
    <property type="component" value="Unassembled WGS sequence"/>
</dbReference>
<comment type="caution">
    <text evidence="1">The sequence shown here is derived from an EMBL/GenBank/DDBJ whole genome shotgun (WGS) entry which is preliminary data.</text>
</comment>
<sequence>MNLREDLKGERKIQRLLRNAGITVFKSKINNIVTKIVVDTGAALALVTMDQTGEALEESDGGVHKPQYQ</sequence>
<proteinExistence type="predicted"/>
<accession>A0A0V0U5E4</accession>
<protein>
    <submittedName>
        <fullName evidence="1">Uncharacterized protein</fullName>
    </submittedName>
</protein>
<evidence type="ECO:0000313" key="2">
    <source>
        <dbReference type="Proteomes" id="UP000055048"/>
    </source>
</evidence>
<reference evidence="1 2" key="1">
    <citation type="submission" date="2015-01" db="EMBL/GenBank/DDBJ databases">
        <title>Evolution of Trichinella species and genotypes.</title>
        <authorList>
            <person name="Korhonen P.K."/>
            <person name="Edoardo P."/>
            <person name="Giuseppe L.R."/>
            <person name="Gasser R.B."/>
        </authorList>
    </citation>
    <scope>NUCLEOTIDE SEQUENCE [LARGE SCALE GENOMIC DNA]</scope>
    <source>
        <strain evidence="1">ISS417</strain>
    </source>
</reference>
<organism evidence="1 2">
    <name type="scientific">Trichinella murrelli</name>
    <dbReference type="NCBI Taxonomy" id="144512"/>
    <lineage>
        <taxon>Eukaryota</taxon>
        <taxon>Metazoa</taxon>
        <taxon>Ecdysozoa</taxon>
        <taxon>Nematoda</taxon>
        <taxon>Enoplea</taxon>
        <taxon>Dorylaimia</taxon>
        <taxon>Trichinellida</taxon>
        <taxon>Trichinellidae</taxon>
        <taxon>Trichinella</taxon>
    </lineage>
</organism>
<name>A0A0V0U5E4_9BILA</name>
<dbReference type="EMBL" id="JYDJ01000056">
    <property type="protein sequence ID" value="KRX46552.1"/>
    <property type="molecule type" value="Genomic_DNA"/>
</dbReference>
<dbReference type="AlphaFoldDB" id="A0A0V0U5E4"/>
<keyword evidence="2" id="KW-1185">Reference proteome</keyword>
<evidence type="ECO:0000313" key="1">
    <source>
        <dbReference type="EMBL" id="KRX46552.1"/>
    </source>
</evidence>